<keyword evidence="8 11" id="KW-0067">ATP-binding</keyword>
<evidence type="ECO:0000256" key="1">
    <source>
        <dbReference type="ARBA" id="ARBA00001946"/>
    </source>
</evidence>
<evidence type="ECO:0000256" key="5">
    <source>
        <dbReference type="ARBA" id="ARBA00022679"/>
    </source>
</evidence>
<dbReference type="SMART" id="SM00220">
    <property type="entry name" value="S_TKc"/>
    <property type="match status" value="1"/>
</dbReference>
<gene>
    <name evidence="16" type="primary">100635536</name>
</gene>
<dbReference type="EC" id="2.7.11.24" evidence="2 12"/>
<keyword evidence="6 11" id="KW-0547">Nucleotide-binding</keyword>
<dbReference type="Proteomes" id="UP000007879">
    <property type="component" value="Unassembled WGS sequence"/>
</dbReference>
<dbReference type="InParanoid" id="A0A1X7TYM7"/>
<dbReference type="GO" id="GO:0004707">
    <property type="term" value="F:MAP kinase activity"/>
    <property type="evidence" value="ECO:0007669"/>
    <property type="project" value="UniProtKB-EC"/>
</dbReference>
<comment type="similarity">
    <text evidence="12">Belongs to the protein kinase superfamily. Ser/Thr protein kinase family. MAP kinase subfamily.</text>
</comment>
<evidence type="ECO:0000313" key="16">
    <source>
        <dbReference type="EnsemblMetazoa" id="Aqu2.1.20517_001"/>
    </source>
</evidence>
<evidence type="ECO:0000259" key="15">
    <source>
        <dbReference type="PROSITE" id="PS50011"/>
    </source>
</evidence>
<evidence type="ECO:0000256" key="8">
    <source>
        <dbReference type="ARBA" id="ARBA00022840"/>
    </source>
</evidence>
<evidence type="ECO:0000313" key="17">
    <source>
        <dbReference type="Proteomes" id="UP000007879"/>
    </source>
</evidence>
<dbReference type="eggNOG" id="KOG0660">
    <property type="taxonomic scope" value="Eukaryota"/>
</dbReference>
<dbReference type="FunFam" id="1.10.510.10:FF:000013">
    <property type="entry name" value="Mitogen-activated protein kinase"/>
    <property type="match status" value="1"/>
</dbReference>
<comment type="catalytic activity">
    <reaction evidence="9 12">
        <text>L-threonyl-[protein] + ATP = O-phospho-L-threonyl-[protein] + ADP + H(+)</text>
        <dbReference type="Rhea" id="RHEA:46608"/>
        <dbReference type="Rhea" id="RHEA-COMP:11060"/>
        <dbReference type="Rhea" id="RHEA-COMP:11605"/>
        <dbReference type="ChEBI" id="CHEBI:15378"/>
        <dbReference type="ChEBI" id="CHEBI:30013"/>
        <dbReference type="ChEBI" id="CHEBI:30616"/>
        <dbReference type="ChEBI" id="CHEBI:61977"/>
        <dbReference type="ChEBI" id="CHEBI:456216"/>
        <dbReference type="EC" id="2.7.11.24"/>
    </reaction>
</comment>
<evidence type="ECO:0000256" key="3">
    <source>
        <dbReference type="ARBA" id="ARBA00022527"/>
    </source>
</evidence>
<dbReference type="EnsemblMetazoa" id="Aqu2.1.20517_001">
    <property type="protein sequence ID" value="Aqu2.1.20517_001"/>
    <property type="gene ID" value="Aqu2.1.20517"/>
</dbReference>
<dbReference type="EnsemblMetazoa" id="XM_003389421.3">
    <property type="protein sequence ID" value="XP_003389469.1"/>
    <property type="gene ID" value="LOC100635536"/>
</dbReference>
<dbReference type="PANTHER" id="PTHR24055">
    <property type="entry name" value="MITOGEN-ACTIVATED PROTEIN KINASE"/>
    <property type="match status" value="1"/>
</dbReference>
<keyword evidence="5 12" id="KW-0808">Transferase</keyword>
<comment type="activity regulation">
    <text evidence="12">Activated by threonine and tyrosine phosphorylation.</text>
</comment>
<proteinExistence type="inferred from homology"/>
<comment type="catalytic activity">
    <reaction evidence="10">
        <text>L-seryl-[protein] + ATP = O-phospho-L-seryl-[protein] + ADP + H(+)</text>
        <dbReference type="Rhea" id="RHEA:17989"/>
        <dbReference type="Rhea" id="RHEA-COMP:9863"/>
        <dbReference type="Rhea" id="RHEA-COMP:11604"/>
        <dbReference type="ChEBI" id="CHEBI:15378"/>
        <dbReference type="ChEBI" id="CHEBI:29999"/>
        <dbReference type="ChEBI" id="CHEBI:30616"/>
        <dbReference type="ChEBI" id="CHEBI:83421"/>
        <dbReference type="ChEBI" id="CHEBI:456216"/>
        <dbReference type="EC" id="2.7.11.24"/>
    </reaction>
</comment>
<dbReference type="InterPro" id="IPR050117">
    <property type="entry name" value="MAPK"/>
</dbReference>
<organism evidence="16">
    <name type="scientific">Amphimedon queenslandica</name>
    <name type="common">Sponge</name>
    <dbReference type="NCBI Taxonomy" id="400682"/>
    <lineage>
        <taxon>Eukaryota</taxon>
        <taxon>Metazoa</taxon>
        <taxon>Porifera</taxon>
        <taxon>Demospongiae</taxon>
        <taxon>Heteroscleromorpha</taxon>
        <taxon>Haplosclerida</taxon>
        <taxon>Niphatidae</taxon>
        <taxon>Amphimedon</taxon>
    </lineage>
</organism>
<evidence type="ECO:0000256" key="10">
    <source>
        <dbReference type="ARBA" id="ARBA00048312"/>
    </source>
</evidence>
<dbReference type="InterPro" id="IPR011009">
    <property type="entry name" value="Kinase-like_dom_sf"/>
</dbReference>
<keyword evidence="12" id="KW-0460">Magnesium</keyword>
<reference evidence="17" key="1">
    <citation type="journal article" date="2010" name="Nature">
        <title>The Amphimedon queenslandica genome and the evolution of animal complexity.</title>
        <authorList>
            <person name="Srivastava M."/>
            <person name="Simakov O."/>
            <person name="Chapman J."/>
            <person name="Fahey B."/>
            <person name="Gauthier M.E."/>
            <person name="Mitros T."/>
            <person name="Richards G.S."/>
            <person name="Conaco C."/>
            <person name="Dacre M."/>
            <person name="Hellsten U."/>
            <person name="Larroux C."/>
            <person name="Putnam N.H."/>
            <person name="Stanke M."/>
            <person name="Adamska M."/>
            <person name="Darling A."/>
            <person name="Degnan S.M."/>
            <person name="Oakley T.H."/>
            <person name="Plachetzki D.C."/>
            <person name="Zhai Y."/>
            <person name="Adamski M."/>
            <person name="Calcino A."/>
            <person name="Cummins S.F."/>
            <person name="Goodstein D.M."/>
            <person name="Harris C."/>
            <person name="Jackson D.J."/>
            <person name="Leys S.P."/>
            <person name="Shu S."/>
            <person name="Woodcroft B.J."/>
            <person name="Vervoort M."/>
            <person name="Kosik K.S."/>
            <person name="Manning G."/>
            <person name="Degnan B.M."/>
            <person name="Rokhsar D.S."/>
        </authorList>
    </citation>
    <scope>NUCLEOTIDE SEQUENCE [LARGE SCALE GENOMIC DNA]</scope>
</reference>
<keyword evidence="4" id="KW-0597">Phosphoprotein</keyword>
<evidence type="ECO:0000256" key="14">
    <source>
        <dbReference type="SAM" id="MobiDB-lite"/>
    </source>
</evidence>
<dbReference type="InterPro" id="IPR017441">
    <property type="entry name" value="Protein_kinase_ATP_BS"/>
</dbReference>
<evidence type="ECO:0000256" key="12">
    <source>
        <dbReference type="RuleBase" id="RU361165"/>
    </source>
</evidence>
<evidence type="ECO:0000256" key="7">
    <source>
        <dbReference type="ARBA" id="ARBA00022777"/>
    </source>
</evidence>
<dbReference type="InterPro" id="IPR000719">
    <property type="entry name" value="Prot_kinase_dom"/>
</dbReference>
<dbReference type="PROSITE" id="PS00108">
    <property type="entry name" value="PROTEIN_KINASE_ST"/>
    <property type="match status" value="1"/>
</dbReference>
<comment type="cofactor">
    <cofactor evidence="1 12">
        <name>Mg(2+)</name>
        <dbReference type="ChEBI" id="CHEBI:18420"/>
    </cofactor>
</comment>
<accession>A0A1X7TYM7</accession>
<dbReference type="PROSITE" id="PS00107">
    <property type="entry name" value="PROTEIN_KINASE_ATP"/>
    <property type="match status" value="1"/>
</dbReference>
<feature type="region of interest" description="Disordered" evidence="14">
    <location>
        <begin position="449"/>
        <end position="508"/>
    </location>
</feature>
<evidence type="ECO:0000256" key="13">
    <source>
        <dbReference type="SAM" id="Coils"/>
    </source>
</evidence>
<keyword evidence="17" id="KW-1185">Reference proteome</keyword>
<dbReference type="PROSITE" id="PS01351">
    <property type="entry name" value="MAPK"/>
    <property type="match status" value="1"/>
</dbReference>
<feature type="binding site" evidence="11">
    <location>
        <position position="125"/>
    </location>
    <ligand>
        <name>ATP</name>
        <dbReference type="ChEBI" id="CHEBI:30616"/>
    </ligand>
</feature>
<evidence type="ECO:0000256" key="9">
    <source>
        <dbReference type="ARBA" id="ARBA00047592"/>
    </source>
</evidence>
<feature type="compositionally biased region" description="Basic and acidic residues" evidence="14">
    <location>
        <begin position="9"/>
        <end position="29"/>
    </location>
</feature>
<reference evidence="16" key="2">
    <citation type="submission" date="2017-05" db="UniProtKB">
        <authorList>
            <consortium name="EnsemblMetazoa"/>
        </authorList>
    </citation>
    <scope>IDENTIFICATION</scope>
</reference>
<feature type="compositionally biased region" description="Polar residues" evidence="14">
    <location>
        <begin position="61"/>
        <end position="72"/>
    </location>
</feature>
<dbReference type="Pfam" id="PF00069">
    <property type="entry name" value="Pkinase"/>
    <property type="match status" value="1"/>
</dbReference>
<feature type="domain" description="Protein kinase" evidence="15">
    <location>
        <begin position="95"/>
        <end position="387"/>
    </location>
</feature>
<evidence type="ECO:0000256" key="2">
    <source>
        <dbReference type="ARBA" id="ARBA00012411"/>
    </source>
</evidence>
<feature type="coiled-coil region" evidence="13">
    <location>
        <begin position="542"/>
        <end position="583"/>
    </location>
</feature>
<evidence type="ECO:0000256" key="4">
    <source>
        <dbReference type="ARBA" id="ARBA00022553"/>
    </source>
</evidence>
<dbReference type="KEGG" id="aqu:100635536"/>
<keyword evidence="3 12" id="KW-0723">Serine/threonine-protein kinase</keyword>
<feature type="compositionally biased region" description="Polar residues" evidence="14">
    <location>
        <begin position="30"/>
        <end position="41"/>
    </location>
</feature>
<dbReference type="FunFam" id="3.30.200.20:FF:000028">
    <property type="entry name" value="Mitogen-activated protein kinase"/>
    <property type="match status" value="1"/>
</dbReference>
<sequence>MASPGQQSGERRQEKMEVHQIQTEKKPQETQKPQNSQTLDNQRLGVEEKSIPGTSEMILVRSSNSPKPSTGTSDKRVYTIKHRSMSVKFECDSRYTPLESIGTGAYGVVCAAKDNRTGRKVAIKKIPRAFDEVVTAKRTYRELKILRHLRHENVISILDVMEPPENESSLQDVYVILDLMETDLHHIIHSVQPLSDDHIKYFLYQIGRGLKYIHSANIIHRDLKPSNLLINRNCELKIGDFGMARGLSSTPEDHALFLTEYVATRWYRAPELMLSFSQYDISLDMWSVGCIFAEMLGRRQIFPGKNYVNQLQLVLSVVGTPSDEYINNIGSERVKTYLKSLPKKQPVDLFVLFPKANKVALELLEKLLQLDPRKRYIAIEILGHPYLSLYHDITDEPICTPPFDFTFEKTLDTKELLRSAVVDELKEYHKCRIPIPPTNQVRDALKKMMEEREQKSSEGGEPEKREQKEVAAVKKKRLDERKRRTPDHQIHGPEKPKKKQKVYSPLTDSDRTALEHWNKLAVAVSNTTKKKGQETEEILSLQQQQELLIKQQAEQLEKQQKQMVEQQRRIQQQSEQIRQLVHHQKVLIRECKAAGIKIPLSTPNPSPLSQAGLVSSPLTNASITTVKLTPPVQAHPLPIVKPHPFPVQPHPPPFDPGSLIRTDVPVSPVNNSTTSNSQSSSVPPATATHAINYQNQPPVVAPPPTVAPPTAIAPPTSSITYPLPVPSYSTMLPTDSYPPHGPPLPLPQSPPDFMSSYIPVLPAQPSVPPDRSVPYCGPPAEFFSPLTSKELVELTSQEMRKLSPYIPQSIDSFVPPLQEDLEKMFNVPPGGTFGGGYGVGISDDELTIMVPDNKIEGPPSASLLQEWLQDIDDIDSQGLQALQQEMEFGASEMFFRELEKL</sequence>
<dbReference type="SUPFAM" id="SSF56112">
    <property type="entry name" value="Protein kinase-like (PK-like)"/>
    <property type="match status" value="1"/>
</dbReference>
<dbReference type="InterPro" id="IPR008271">
    <property type="entry name" value="Ser/Thr_kinase_AS"/>
</dbReference>
<dbReference type="AlphaFoldDB" id="A0A1X7TYM7"/>
<dbReference type="InterPro" id="IPR003527">
    <property type="entry name" value="MAP_kinase_CS"/>
</dbReference>
<dbReference type="STRING" id="400682.A0A1X7TYM7"/>
<dbReference type="GO" id="GO:0005524">
    <property type="term" value="F:ATP binding"/>
    <property type="evidence" value="ECO:0007669"/>
    <property type="project" value="UniProtKB-UniRule"/>
</dbReference>
<dbReference type="Gene3D" id="3.30.200.20">
    <property type="entry name" value="Phosphorylase Kinase, domain 1"/>
    <property type="match status" value="1"/>
</dbReference>
<protein>
    <recommendedName>
        <fullName evidence="2 12">Mitogen-activated protein kinase</fullName>
        <ecNumber evidence="2 12">2.7.11.24</ecNumber>
    </recommendedName>
</protein>
<evidence type="ECO:0000256" key="11">
    <source>
        <dbReference type="PROSITE-ProRule" id="PRU10141"/>
    </source>
</evidence>
<feature type="compositionally biased region" description="Basic and acidic residues" evidence="14">
    <location>
        <begin position="449"/>
        <end position="495"/>
    </location>
</feature>
<dbReference type="Gene3D" id="1.10.510.10">
    <property type="entry name" value="Transferase(Phosphotransferase) domain 1"/>
    <property type="match status" value="1"/>
</dbReference>
<name>A0A1X7TYM7_AMPQE</name>
<feature type="region of interest" description="Disordered" evidence="14">
    <location>
        <begin position="1"/>
        <end position="74"/>
    </location>
</feature>
<dbReference type="OrthoDB" id="192887at2759"/>
<keyword evidence="13" id="KW-0175">Coiled coil</keyword>
<evidence type="ECO:0000256" key="6">
    <source>
        <dbReference type="ARBA" id="ARBA00022741"/>
    </source>
</evidence>
<keyword evidence="7 12" id="KW-0418">Kinase</keyword>
<dbReference type="PROSITE" id="PS50011">
    <property type="entry name" value="PROTEIN_KINASE_DOM"/>
    <property type="match status" value="1"/>
</dbReference>